<comment type="similarity">
    <text evidence="5">Belongs to the queuine tRNA-ribosyltransferase family. QTRT2 subfamily.</text>
</comment>
<protein>
    <recommendedName>
        <fullName evidence="5">Queuine tRNA-ribosyltransferase accessory subunit 2</fullName>
    </recommendedName>
    <alternativeName>
        <fullName evidence="5">Queuine tRNA-ribosyltransferase domain-containing protein 1</fullName>
    </alternativeName>
</protein>
<accession>A0A0D2H9R4</accession>
<feature type="binding site" evidence="5">
    <location>
        <position position="336"/>
    </location>
    <ligand>
        <name>Zn(2+)</name>
        <dbReference type="ChEBI" id="CHEBI:29105"/>
    </ligand>
</feature>
<dbReference type="VEuPathDB" id="FungiDB:Z520_05921"/>
<comment type="subunit">
    <text evidence="5">Heterodimer of a catalytic subunit and an accessory subunit.</text>
</comment>
<evidence type="ECO:0000313" key="8">
    <source>
        <dbReference type="EMBL" id="KIX98620.1"/>
    </source>
</evidence>
<feature type="compositionally biased region" description="Basic and acidic residues" evidence="6">
    <location>
        <begin position="455"/>
        <end position="465"/>
    </location>
</feature>
<keyword evidence="4 5" id="KW-0862">Zinc</keyword>
<reference evidence="8 9" key="1">
    <citation type="submission" date="2015-01" db="EMBL/GenBank/DDBJ databases">
        <title>The Genome Sequence of Fonsecaea multimorphosa CBS 102226.</title>
        <authorList>
            <consortium name="The Broad Institute Genomics Platform"/>
            <person name="Cuomo C."/>
            <person name="de Hoog S."/>
            <person name="Gorbushina A."/>
            <person name="Stielow B."/>
            <person name="Teixiera M."/>
            <person name="Abouelleil A."/>
            <person name="Chapman S.B."/>
            <person name="Priest M."/>
            <person name="Young S.K."/>
            <person name="Wortman J."/>
            <person name="Nusbaum C."/>
            <person name="Birren B."/>
        </authorList>
    </citation>
    <scope>NUCLEOTIDE SEQUENCE [LARGE SCALE GENOMIC DNA]</scope>
    <source>
        <strain evidence="8 9">CBS 102226</strain>
    </source>
</reference>
<dbReference type="AlphaFoldDB" id="A0A0D2H9R4"/>
<name>A0A0D2H9R4_9EURO</name>
<dbReference type="SUPFAM" id="SSF51713">
    <property type="entry name" value="tRNA-guanine transglycosylase"/>
    <property type="match status" value="1"/>
</dbReference>
<keyword evidence="9" id="KW-1185">Reference proteome</keyword>
<proteinExistence type="inferred from homology"/>
<dbReference type="EMBL" id="KN848071">
    <property type="protein sequence ID" value="KIX98620.1"/>
    <property type="molecule type" value="Genomic_DNA"/>
</dbReference>
<dbReference type="InterPro" id="IPR002616">
    <property type="entry name" value="tRNA_ribo_trans-like"/>
</dbReference>
<dbReference type="InterPro" id="IPR028592">
    <property type="entry name" value="QTRTD1"/>
</dbReference>
<keyword evidence="3 5" id="KW-0479">Metal-binding</keyword>
<gene>
    <name evidence="8" type="ORF">Z520_05921</name>
</gene>
<evidence type="ECO:0000256" key="3">
    <source>
        <dbReference type="ARBA" id="ARBA00022723"/>
    </source>
</evidence>
<evidence type="ECO:0000313" key="9">
    <source>
        <dbReference type="Proteomes" id="UP000053411"/>
    </source>
</evidence>
<dbReference type="RefSeq" id="XP_016632743.1">
    <property type="nucleotide sequence ID" value="XM_016776424.1"/>
</dbReference>
<dbReference type="Gene3D" id="3.20.20.105">
    <property type="entry name" value="Queuine tRNA-ribosyltransferase-like"/>
    <property type="match status" value="1"/>
</dbReference>
<dbReference type="HAMAP" id="MF_03043">
    <property type="entry name" value="QTRT2"/>
    <property type="match status" value="1"/>
</dbReference>
<evidence type="ECO:0000259" key="7">
    <source>
        <dbReference type="Pfam" id="PF01702"/>
    </source>
</evidence>
<dbReference type="InterPro" id="IPR050852">
    <property type="entry name" value="Queuine_tRNA-ribosyltrfase"/>
</dbReference>
<feature type="binding site" evidence="5">
    <location>
        <position position="362"/>
    </location>
    <ligand>
        <name>Zn(2+)</name>
        <dbReference type="ChEBI" id="CHEBI:29105"/>
    </ligand>
</feature>
<dbReference type="GO" id="GO:0006400">
    <property type="term" value="P:tRNA modification"/>
    <property type="evidence" value="ECO:0007669"/>
    <property type="project" value="InterPro"/>
</dbReference>
<evidence type="ECO:0000256" key="6">
    <source>
        <dbReference type="SAM" id="MobiDB-lite"/>
    </source>
</evidence>
<dbReference type="GO" id="GO:0008479">
    <property type="term" value="F:tRNA-guanosine(34) queuine transglycosylase activity"/>
    <property type="evidence" value="ECO:0007669"/>
    <property type="project" value="UniProtKB-UniRule"/>
</dbReference>
<dbReference type="GeneID" id="27711667"/>
<evidence type="ECO:0000256" key="5">
    <source>
        <dbReference type="HAMAP-Rule" id="MF_03043"/>
    </source>
</evidence>
<dbReference type="PANTHER" id="PTHR46064:SF1">
    <property type="entry name" value="QUEUINE TRNA-RIBOSYLTRANSFERASE ACCESSORY SUBUNIT 2"/>
    <property type="match status" value="1"/>
</dbReference>
<dbReference type="InterPro" id="IPR036511">
    <property type="entry name" value="TGT-like_sf"/>
</dbReference>
<organism evidence="8 9">
    <name type="scientific">Fonsecaea multimorphosa CBS 102226</name>
    <dbReference type="NCBI Taxonomy" id="1442371"/>
    <lineage>
        <taxon>Eukaryota</taxon>
        <taxon>Fungi</taxon>
        <taxon>Dikarya</taxon>
        <taxon>Ascomycota</taxon>
        <taxon>Pezizomycotina</taxon>
        <taxon>Eurotiomycetes</taxon>
        <taxon>Chaetothyriomycetidae</taxon>
        <taxon>Chaetothyriales</taxon>
        <taxon>Herpotrichiellaceae</taxon>
        <taxon>Fonsecaea</taxon>
    </lineage>
</organism>
<feature type="domain" description="tRNA-guanine(15) transglycosylase-like" evidence="7">
    <location>
        <begin position="30"/>
        <end position="395"/>
    </location>
</feature>
<sequence>MEPVTCASLAQPPDEMLKFVLQQAYTPECAARLGHLTLRGRNPISTPHYVVPTSRGVVPHVSQDNLQKHTNISAVYVPLEDFIEKSHANAPLYDTPVQLGESPLRRYIGLPDRCLSIFGLRRVPNIPCPAHNTNSSVAISTSVGFRFLEVEQYHEAIRRLKADISTSVPDLIGTKDASAKRIEKSVDRTHAWLRDFVESKEEDEGFPFFAAIPPHESQLLSLYLSDLKDEYNSHISGLCVYSPSTVVGLPEALRTIPTICLTDPSSPQAVLAAIHVGVDLLTVPFVTQSSEHGIALTFTFPGSSDTPNQPLGIDLWSAAHATDLSPLTLNCTCYTCTRHHRAYVHHLLQANEMLAWTLLQIHNFAVIDAFFSAVRQSIKDLSFEDDTRTFSRAYESDLPERTGQGPRMRGYQMKSVGGGEAKKNPKAYGKLDDQMQKLAEAESGVATPDGDADDIEAHGLAKKME</sequence>
<evidence type="ECO:0000256" key="2">
    <source>
        <dbReference type="ARBA" id="ARBA00022694"/>
    </source>
</evidence>
<evidence type="ECO:0000256" key="1">
    <source>
        <dbReference type="ARBA" id="ARBA00022490"/>
    </source>
</evidence>
<feature type="region of interest" description="Disordered" evidence="6">
    <location>
        <begin position="396"/>
        <end position="465"/>
    </location>
</feature>
<keyword evidence="2 5" id="KW-0819">tRNA processing</keyword>
<evidence type="ECO:0000256" key="4">
    <source>
        <dbReference type="ARBA" id="ARBA00022833"/>
    </source>
</evidence>
<comment type="function">
    <text evidence="5">Non-catalytic subunit of the queuine tRNA-ribosyltransferase (TGT) that catalyzes the base-exchange of a guanine (G) residue with queuine (Q) at position 34 (anticodon wobble position) in tRNAs with GU(N) anticodons (tRNA-Asp, -Asn, -His and -Tyr), resulting in the hypermodified nucleoside queuosine (7-(((4,5-cis-dihydroxy-2-cyclopenten-1-yl)amino)methyl)-7-deazaguanosine).</text>
</comment>
<dbReference type="STRING" id="1442371.A0A0D2H9R4"/>
<dbReference type="NCBIfam" id="TIGR00449">
    <property type="entry name" value="tgt_general"/>
    <property type="match status" value="1"/>
</dbReference>
<dbReference type="Proteomes" id="UP000053411">
    <property type="component" value="Unassembled WGS sequence"/>
</dbReference>
<dbReference type="GO" id="GO:0046872">
    <property type="term" value="F:metal ion binding"/>
    <property type="evidence" value="ECO:0007669"/>
    <property type="project" value="UniProtKB-KW"/>
</dbReference>
<dbReference type="PANTHER" id="PTHR46064">
    <property type="entry name" value="QUEUINE TRNA-RIBOSYLTRANSFERASE ACCESSORY SUBUNIT 2"/>
    <property type="match status" value="1"/>
</dbReference>
<dbReference type="OrthoDB" id="27601at2759"/>
<comment type="cofactor">
    <cofactor evidence="5">
        <name>Zn(2+)</name>
        <dbReference type="ChEBI" id="CHEBI:29105"/>
    </cofactor>
    <text evidence="5">Binds 1 zinc ion per subunit.</text>
</comment>
<dbReference type="GO" id="GO:0005737">
    <property type="term" value="C:cytoplasm"/>
    <property type="evidence" value="ECO:0007669"/>
    <property type="project" value="UniProtKB-SubCell"/>
</dbReference>
<comment type="subcellular location">
    <subcellularLocation>
        <location evidence="5">Cytoplasm</location>
    </subcellularLocation>
</comment>
<keyword evidence="1 5" id="KW-0963">Cytoplasm</keyword>
<feature type="binding site" evidence="5">
    <location>
        <position position="333"/>
    </location>
    <ligand>
        <name>Zn(2+)</name>
        <dbReference type="ChEBI" id="CHEBI:29105"/>
    </ligand>
</feature>
<dbReference type="Pfam" id="PF01702">
    <property type="entry name" value="TGT"/>
    <property type="match status" value="1"/>
</dbReference>
<feature type="binding site" evidence="5">
    <location>
        <position position="331"/>
    </location>
    <ligand>
        <name>Zn(2+)</name>
        <dbReference type="ChEBI" id="CHEBI:29105"/>
    </ligand>
</feature>